<dbReference type="PANTHER" id="PTHR12271">
    <property type="entry name" value="POLY A POLYMERASE CID PAP -RELATED"/>
    <property type="match status" value="1"/>
</dbReference>
<protein>
    <submittedName>
        <fullName evidence="2">Uncharacterized protein</fullName>
    </submittedName>
</protein>
<dbReference type="SUPFAM" id="SSF81631">
    <property type="entry name" value="PAP/OAS1 substrate-binding domain"/>
    <property type="match status" value="1"/>
</dbReference>
<dbReference type="Gene3D" id="1.10.1410.10">
    <property type="match status" value="1"/>
</dbReference>
<dbReference type="AlphaFoldDB" id="A0A1I7XEF3"/>
<dbReference type="WBParaSite" id="Hba_16093">
    <property type="protein sequence ID" value="Hba_16093"/>
    <property type="gene ID" value="Hba_16093"/>
</dbReference>
<dbReference type="GO" id="GO:0050265">
    <property type="term" value="F:RNA uridylyltransferase activity"/>
    <property type="evidence" value="ECO:0007669"/>
    <property type="project" value="TreeGrafter"/>
</dbReference>
<organism evidence="1 2">
    <name type="scientific">Heterorhabditis bacteriophora</name>
    <name type="common">Entomopathogenic nematode worm</name>
    <dbReference type="NCBI Taxonomy" id="37862"/>
    <lineage>
        <taxon>Eukaryota</taxon>
        <taxon>Metazoa</taxon>
        <taxon>Ecdysozoa</taxon>
        <taxon>Nematoda</taxon>
        <taxon>Chromadorea</taxon>
        <taxon>Rhabditida</taxon>
        <taxon>Rhabditina</taxon>
        <taxon>Rhabditomorpha</taxon>
        <taxon>Strongyloidea</taxon>
        <taxon>Heterorhabditidae</taxon>
        <taxon>Heterorhabditis</taxon>
    </lineage>
</organism>
<keyword evidence="1" id="KW-1185">Reference proteome</keyword>
<dbReference type="GO" id="GO:0031123">
    <property type="term" value="P:RNA 3'-end processing"/>
    <property type="evidence" value="ECO:0007669"/>
    <property type="project" value="TreeGrafter"/>
</dbReference>
<dbReference type="Proteomes" id="UP000095283">
    <property type="component" value="Unplaced"/>
</dbReference>
<reference evidence="2" key="1">
    <citation type="submission" date="2016-11" db="UniProtKB">
        <authorList>
            <consortium name="WormBaseParasite"/>
        </authorList>
    </citation>
    <scope>IDENTIFICATION</scope>
</reference>
<accession>A0A1I7XEF3</accession>
<dbReference type="InterPro" id="IPR043519">
    <property type="entry name" value="NT_sf"/>
</dbReference>
<evidence type="ECO:0000313" key="2">
    <source>
        <dbReference type="WBParaSite" id="Hba_16093"/>
    </source>
</evidence>
<sequence>MSKLSNTISSFISENGGTIESTLILLHFRVPLLILHMKDGFRIDIQFPDDNFQAIRNSHLIRCYAECDQRMILLVIWLRTLFDALNIRQSAQGLLSMYHILLLTIHFLQNEKVQVQSDKFCYIVPL</sequence>
<dbReference type="Gene3D" id="3.30.460.10">
    <property type="entry name" value="Beta Polymerase, domain 2"/>
    <property type="match status" value="1"/>
</dbReference>
<dbReference type="PANTHER" id="PTHR12271:SF12">
    <property type="entry name" value="POLYMERASE NUCLEOTIDYL TRANSFERASE DOMAIN-CONTAINING PROTEIN"/>
    <property type="match status" value="1"/>
</dbReference>
<name>A0A1I7XEF3_HETBA</name>
<proteinExistence type="predicted"/>
<evidence type="ECO:0000313" key="1">
    <source>
        <dbReference type="Proteomes" id="UP000095283"/>
    </source>
</evidence>